<keyword evidence="6" id="KW-1185">Reference proteome</keyword>
<evidence type="ECO:0000256" key="1">
    <source>
        <dbReference type="ARBA" id="ARBA00001933"/>
    </source>
</evidence>
<dbReference type="InterPro" id="IPR015421">
    <property type="entry name" value="PyrdxlP-dep_Trfase_major"/>
</dbReference>
<evidence type="ECO:0000313" key="5">
    <source>
        <dbReference type="EMBL" id="PZX54965.1"/>
    </source>
</evidence>
<dbReference type="Proteomes" id="UP000248882">
    <property type="component" value="Unassembled WGS sequence"/>
</dbReference>
<dbReference type="AlphaFoldDB" id="A0A2W7RVJ4"/>
<dbReference type="SUPFAM" id="SSF53383">
    <property type="entry name" value="PLP-dependent transferases"/>
    <property type="match status" value="1"/>
</dbReference>
<name>A0A2W7RVJ4_9BACT</name>
<comment type="caution">
    <text evidence="5">The sequence shown here is derived from an EMBL/GenBank/DDBJ whole genome shotgun (WGS) entry which is preliminary data.</text>
</comment>
<evidence type="ECO:0000256" key="3">
    <source>
        <dbReference type="ARBA" id="ARBA00022679"/>
    </source>
</evidence>
<feature type="domain" description="Orn/Lys/Arg decarboxylases family 1 pyridoxal-P attachment site" evidence="4">
    <location>
        <begin position="535"/>
        <end position="742"/>
    </location>
</feature>
<dbReference type="RefSeq" id="WP_111317369.1">
    <property type="nucleotide sequence ID" value="NZ_QKZT01000004.1"/>
</dbReference>
<dbReference type="PANTHER" id="PTHR42832">
    <property type="entry name" value="AMINO ACID AMINOTRANSFERASE"/>
    <property type="match status" value="1"/>
</dbReference>
<organism evidence="5 6">
    <name type="scientific">Algoriphagus chordae</name>
    <dbReference type="NCBI Taxonomy" id="237019"/>
    <lineage>
        <taxon>Bacteria</taxon>
        <taxon>Pseudomonadati</taxon>
        <taxon>Bacteroidota</taxon>
        <taxon>Cytophagia</taxon>
        <taxon>Cytophagales</taxon>
        <taxon>Cyclobacteriaceae</taxon>
        <taxon>Algoriphagus</taxon>
    </lineage>
</organism>
<comment type="cofactor">
    <cofactor evidence="1">
        <name>pyridoxal 5'-phosphate</name>
        <dbReference type="ChEBI" id="CHEBI:597326"/>
    </cofactor>
</comment>
<dbReference type="InterPro" id="IPR000310">
    <property type="entry name" value="Orn/Lys/Arg_deCO2ase_major_dom"/>
</dbReference>
<evidence type="ECO:0000256" key="2">
    <source>
        <dbReference type="ARBA" id="ARBA00022576"/>
    </source>
</evidence>
<dbReference type="Pfam" id="PF01276">
    <property type="entry name" value="OKR_DC_1"/>
    <property type="match status" value="2"/>
</dbReference>
<keyword evidence="3" id="KW-0808">Transferase</keyword>
<sequence length="913" mass="104153">MPDPKKLISAPYYSIGQLRLDKWNELKNESEELSSSKVGSTNEAKHKDKIRLLLKDLKVVEQYFAIPGKLIIEKLKKCLESGDHAVLSHHINNTSRQLINDVYSGHPYLPNDEDSDQLESEFALSAIQNSGKNYFEVLFLENLNSVDETTLLERLRELHDPNDQFTYNVVVQHSFQDALIALFFNPNIQAVVIRYAPPYRSENINPLIKPYIQNVLNIDHQDMPEAQLGPKLGQLIKHFRPEIDTYYVTDTALGDLKDSTIETFRRIYYRKEDLQELHLAIIRGINERYHTPFFSALKNYSQKPTGIFHAMPISRGNSVFKSKWIKDFGDFYGRNMFLAESSSTTGGLDSLLQPTGPLKQAQEMAAVAYGSQRTFFVTNGTSTANKIVLQALVEPGDLVLIDRDCHKSHHYGLVLSGAYPVYLDSYPIEQYSIYGAVPLEQITKKLLVLKKAGRLDKVKMLLLTNCTFDGMVYNVQQVMEAVLAIKPNMIFLWDEAWFAFAGFTYTYKQRTGMFSANKLHSKYQSDAYRKEYQTHIKNLKEGEVATLPDPDKVRIRVYATQSTHKTLSSFRQGSMIHIWDEEFRRKAENTFLEAYMTHTSTSPNYQMLASLDVGRRQTQFEGYEMVERSIELAMVLRAKVVSNPLLSKYFDVLTVKDFIPLQYRDSGLKAYYDTTVGWNRMEEAWEKDEFMLDPTKITLFIGRTGIDGDTFKNKYLMDKYNIQINKTSRNTVLFMTNIGTTRGSVAYLTKVLLKIASDLDSYFASLNRREREISDALIQSLTKDVPPLPDFSRFHSSFLAVPGVPGGNLRAAYFLAYSEENCEYISMLDCKKAIEEGKELVASSFVIPYPPGFPVLVPGQVVSAEIIRFMLVLDVSEIHGYRADLGLRIFKDSVLNRQKTATAMGAMGALKKK</sequence>
<evidence type="ECO:0000313" key="6">
    <source>
        <dbReference type="Proteomes" id="UP000248882"/>
    </source>
</evidence>
<feature type="domain" description="Orn/Lys/Arg decarboxylases family 1 pyridoxal-P attachment site" evidence="4">
    <location>
        <begin position="291"/>
        <end position="515"/>
    </location>
</feature>
<proteinExistence type="predicted"/>
<accession>A0A2W7RVJ4</accession>
<gene>
    <name evidence="5" type="ORF">LV85_01306</name>
</gene>
<evidence type="ECO:0000259" key="4">
    <source>
        <dbReference type="Pfam" id="PF01276"/>
    </source>
</evidence>
<dbReference type="EMBL" id="QKZT01000004">
    <property type="protein sequence ID" value="PZX54965.1"/>
    <property type="molecule type" value="Genomic_DNA"/>
</dbReference>
<dbReference type="GO" id="GO:0008483">
    <property type="term" value="F:transaminase activity"/>
    <property type="evidence" value="ECO:0007669"/>
    <property type="project" value="UniProtKB-KW"/>
</dbReference>
<dbReference type="InterPro" id="IPR050881">
    <property type="entry name" value="LL-DAP_aminotransferase"/>
</dbReference>
<dbReference type="InterPro" id="IPR015424">
    <property type="entry name" value="PyrdxlP-dep_Trfase"/>
</dbReference>
<keyword evidence="2" id="KW-0032">Aminotransferase</keyword>
<dbReference type="PANTHER" id="PTHR42832:SF4">
    <property type="entry name" value="BLR3474 PROTEIN"/>
    <property type="match status" value="1"/>
</dbReference>
<reference evidence="5 6" key="1">
    <citation type="submission" date="2018-06" db="EMBL/GenBank/DDBJ databases">
        <title>Genomic Encyclopedia of Archaeal and Bacterial Type Strains, Phase II (KMG-II): from individual species to whole genera.</title>
        <authorList>
            <person name="Goeker M."/>
        </authorList>
    </citation>
    <scope>NUCLEOTIDE SEQUENCE [LARGE SCALE GENOMIC DNA]</scope>
    <source>
        <strain evidence="5 6">DSM 19830</strain>
    </source>
</reference>
<dbReference type="Gene3D" id="3.90.100.10">
    <property type="entry name" value="Orn/Lys/Arg decarboxylase, C-terminal domain"/>
    <property type="match status" value="1"/>
</dbReference>
<dbReference type="OrthoDB" id="9815233at2"/>
<protein>
    <submittedName>
        <fullName evidence="5">Arginine decarboxylase</fullName>
    </submittedName>
</protein>
<dbReference type="Gene3D" id="3.40.640.10">
    <property type="entry name" value="Type I PLP-dependent aspartate aminotransferase-like (Major domain)"/>
    <property type="match status" value="1"/>
</dbReference>